<dbReference type="Pfam" id="PF00008">
    <property type="entry name" value="EGF"/>
    <property type="match status" value="1"/>
</dbReference>
<dbReference type="SMART" id="SM00181">
    <property type="entry name" value="EGF"/>
    <property type="match status" value="4"/>
</dbReference>
<dbReference type="EMBL" id="CAJNON010000002">
    <property type="protein sequence ID" value="CAF0735971.1"/>
    <property type="molecule type" value="Genomic_DNA"/>
</dbReference>
<comment type="caution">
    <text evidence="5">The sequence shown here is derived from an EMBL/GenBank/DDBJ whole genome shotgun (WGS) entry which is preliminary data.</text>
</comment>
<evidence type="ECO:0000313" key="7">
    <source>
        <dbReference type="Proteomes" id="UP000663891"/>
    </source>
</evidence>
<keyword evidence="3" id="KW-0245">EGF-like domain</keyword>
<dbReference type="SUPFAM" id="SSF57196">
    <property type="entry name" value="EGF/Laminin"/>
    <property type="match status" value="3"/>
</dbReference>
<dbReference type="GO" id="GO:0009986">
    <property type="term" value="C:cell surface"/>
    <property type="evidence" value="ECO:0007669"/>
    <property type="project" value="TreeGrafter"/>
</dbReference>
<name>A0A813NMP8_9BILA</name>
<evidence type="ECO:0000259" key="4">
    <source>
        <dbReference type="PROSITE" id="PS50026"/>
    </source>
</evidence>
<dbReference type="PROSITE" id="PS01186">
    <property type="entry name" value="EGF_2"/>
    <property type="match status" value="1"/>
</dbReference>
<dbReference type="GO" id="GO:0005576">
    <property type="term" value="C:extracellular region"/>
    <property type="evidence" value="ECO:0007669"/>
    <property type="project" value="TreeGrafter"/>
</dbReference>
<evidence type="ECO:0000256" key="3">
    <source>
        <dbReference type="PROSITE-ProRule" id="PRU00076"/>
    </source>
</evidence>
<dbReference type="PROSITE" id="PS50068">
    <property type="entry name" value="LDLRA_2"/>
    <property type="match status" value="1"/>
</dbReference>
<gene>
    <name evidence="6" type="ORF">OKA104_LOCUS31488</name>
    <name evidence="5" type="ORF">VCS650_LOCUS328</name>
</gene>
<dbReference type="AlphaFoldDB" id="A0A813NMP8"/>
<dbReference type="SUPFAM" id="SSF57424">
    <property type="entry name" value="LDL receptor-like module"/>
    <property type="match status" value="2"/>
</dbReference>
<feature type="domain" description="EGF-like" evidence="4">
    <location>
        <begin position="1026"/>
        <end position="1067"/>
    </location>
</feature>
<sequence length="1201" mass="138954">MDFMTCLYYNVPHDTIDASSSNSRVHKRQIIPYCISNQNEPLLAVGAFTVRQTFTFDQLRQQNITSELLYSWATSIDLVEDYEIYLRNETALTDPLEKVFYNCSLGWFGRLCQYTFIKSLSLVQPTFTDVVTQVFDIKLEEFSAEVYQNPRSYTVYSCYTHIKCERDLPHICLDWREICDGKVDCSNDGQDEMFCAELEMTDCSENEYRCHNGAQCIPKEMYYDGKFNIDCLDSTDEPEPLLNSHCVGDPSFRCEERSCPHSFLFPCGDGECQQRSFLYSNELIDNYDHCRNGRHNFVNEIVLSRNSNLLISHECWRAMFCYFQYANVIDDKANCGRHPCNELLTEDCIKIIVNSCQSTPQFVFPQSSLAFVSEIDLVYDINALLNKTHSDLQPTYACFRNQRCAEFLGQVTQVANKSGCKRVPFSSGADESVYWMHTNWYDDLIDLVRMCNAVDPTALNMTHCRADNLVHCQVNQRCISKSRLMDGFSDCYSGLDEKELLSETSCSINDHYRSQCSAKNDYKVETLCLSLIFDEDFLMHKCLNADDILHPINQAEVKIPPFSHMCDQILDMDPIDGESDETHCADWPCDNAYTRCDGIWHCSNGLDESNCKNSMCPPYTLPCVLPTNNSVICLPLSKMDDNITDCRGATDERLFCRKKYPFETDRRYKCWNDSNCIKTKFLCDTGPYQQDDPSVYNHCKLYGDDQHFCHFFDTDSAVCESEYTGNRTIQEKILCGLSEKYILGGYRITQDVLHLSAAYAGYYPDDLFGKTEFIIDINNSTSLQLKQNDKTLLPKISFEDAWFCYRGIYVMVSRNRNRRCLCPPSYYGPRCEYQNRRVSLTLQFRTMHLSSTWDTTVFHFFVRLISEDNTIDSNDQIIYSPLRDCNTKFDVYLLYKDHPKNRSKKYSVRVDAYVKNDLTYYASWHISIPFSFLPVNRISTILTIPLNVQQSKHGCDENSCGKHGRCIRYVSSSDFFCQCDTDWKGRVCHIKRHRQDGCRCSTNSLCIEPGLCLCPLYNYGKRCYIESSSCKLNTCLNGGFCIPDDQRVSHSNFTCICNEGYWGERCEHVSTRINIYFVNIPIPEGIHTHFIKAYENNLAPHERTTTLTRITPDKDFATLQAPVLFNILFIEFNHVYYLAVVQQEHSLRNYISTTVNPSRQCLPIEMLLNSTDLLLPILRRVKDLVTLFCIYDCINELYFMG</sequence>
<dbReference type="Proteomes" id="UP000663891">
    <property type="component" value="Unassembled WGS sequence"/>
</dbReference>
<keyword evidence="2 3" id="KW-1015">Disulfide bond</keyword>
<evidence type="ECO:0000313" key="6">
    <source>
        <dbReference type="EMBL" id="CAF4029647.1"/>
    </source>
</evidence>
<dbReference type="PROSITE" id="PS50026">
    <property type="entry name" value="EGF_3"/>
    <property type="match status" value="2"/>
</dbReference>
<dbReference type="PANTHER" id="PTHR14949:SF54">
    <property type="entry name" value="VWFD DOMAIN-CONTAINING PROTEIN"/>
    <property type="match status" value="1"/>
</dbReference>
<feature type="disulfide bond" evidence="3">
    <location>
        <begin position="960"/>
        <end position="977"/>
    </location>
</feature>
<dbReference type="InterPro" id="IPR036055">
    <property type="entry name" value="LDL_receptor-like_sf"/>
</dbReference>
<dbReference type="GO" id="GO:0005102">
    <property type="term" value="F:signaling receptor binding"/>
    <property type="evidence" value="ECO:0007669"/>
    <property type="project" value="TreeGrafter"/>
</dbReference>
<feature type="disulfide bond" evidence="3">
    <location>
        <begin position="979"/>
        <end position="988"/>
    </location>
</feature>
<proteinExistence type="predicted"/>
<dbReference type="PRINTS" id="PR00261">
    <property type="entry name" value="LDLRECEPTOR"/>
</dbReference>
<feature type="domain" description="EGF-like" evidence="4">
    <location>
        <begin position="951"/>
        <end position="989"/>
    </location>
</feature>
<evidence type="ECO:0000256" key="1">
    <source>
        <dbReference type="ARBA" id="ARBA00022729"/>
    </source>
</evidence>
<accession>A0A813NMP8</accession>
<dbReference type="OrthoDB" id="10040561at2759"/>
<dbReference type="Gene3D" id="2.10.25.10">
    <property type="entry name" value="Laminin"/>
    <property type="match status" value="2"/>
</dbReference>
<evidence type="ECO:0000313" key="5">
    <source>
        <dbReference type="EMBL" id="CAF0735971.1"/>
    </source>
</evidence>
<organism evidence="5 7">
    <name type="scientific">Adineta steineri</name>
    <dbReference type="NCBI Taxonomy" id="433720"/>
    <lineage>
        <taxon>Eukaryota</taxon>
        <taxon>Metazoa</taxon>
        <taxon>Spiralia</taxon>
        <taxon>Gnathifera</taxon>
        <taxon>Rotifera</taxon>
        <taxon>Eurotatoria</taxon>
        <taxon>Bdelloidea</taxon>
        <taxon>Adinetida</taxon>
        <taxon>Adinetidae</taxon>
        <taxon>Adineta</taxon>
    </lineage>
</organism>
<dbReference type="Proteomes" id="UP000663881">
    <property type="component" value="Unassembled WGS sequence"/>
</dbReference>
<dbReference type="PROSITE" id="PS00022">
    <property type="entry name" value="EGF_1"/>
    <property type="match status" value="3"/>
</dbReference>
<dbReference type="InterPro" id="IPR050969">
    <property type="entry name" value="Dev_Signal_Modulators"/>
</dbReference>
<protein>
    <recommendedName>
        <fullName evidence="4">EGF-like domain-containing protein</fullName>
    </recommendedName>
</protein>
<keyword evidence="1" id="KW-0732">Signal</keyword>
<dbReference type="EMBL" id="CAJOAY010003587">
    <property type="protein sequence ID" value="CAF4029647.1"/>
    <property type="molecule type" value="Genomic_DNA"/>
</dbReference>
<comment type="caution">
    <text evidence="3">Lacks conserved residue(s) required for the propagation of feature annotation.</text>
</comment>
<feature type="disulfide bond" evidence="3">
    <location>
        <begin position="1057"/>
        <end position="1066"/>
    </location>
</feature>
<reference evidence="5" key="1">
    <citation type="submission" date="2021-02" db="EMBL/GenBank/DDBJ databases">
        <authorList>
            <person name="Nowell W R."/>
        </authorList>
    </citation>
    <scope>NUCLEOTIDE SEQUENCE</scope>
</reference>
<dbReference type="InterPro" id="IPR000742">
    <property type="entry name" value="EGF"/>
</dbReference>
<evidence type="ECO:0000256" key="2">
    <source>
        <dbReference type="ARBA" id="ARBA00023157"/>
    </source>
</evidence>
<dbReference type="PANTHER" id="PTHR14949">
    <property type="entry name" value="EGF-LIKE-DOMAIN, MULTIPLE 7, 8"/>
    <property type="match status" value="1"/>
</dbReference>
<dbReference type="SMART" id="SM00192">
    <property type="entry name" value="LDLa"/>
    <property type="match status" value="5"/>
</dbReference>
<dbReference type="Gene3D" id="4.10.400.10">
    <property type="entry name" value="Low-density Lipoprotein Receptor"/>
    <property type="match status" value="2"/>
</dbReference>
<dbReference type="InterPro" id="IPR002172">
    <property type="entry name" value="LDrepeatLR_classA_rpt"/>
</dbReference>